<dbReference type="PROSITE" id="PS00107">
    <property type="entry name" value="PROTEIN_KINASE_ATP"/>
    <property type="match status" value="1"/>
</dbReference>
<feature type="region of interest" description="Disordered" evidence="11">
    <location>
        <begin position="189"/>
        <end position="243"/>
    </location>
</feature>
<evidence type="ECO:0000256" key="2">
    <source>
        <dbReference type="ARBA" id="ARBA00022527"/>
    </source>
</evidence>
<dbReference type="EC" id="2.7.11.1" evidence="1"/>
<dbReference type="PROSITE" id="PS50011">
    <property type="entry name" value="PROTEIN_KINASE_DOM"/>
    <property type="match status" value="1"/>
</dbReference>
<keyword evidence="6 9" id="KW-0067">ATP-binding</keyword>
<protein>
    <recommendedName>
        <fullName evidence="1">non-specific serine/threonine protein kinase</fullName>
        <ecNumber evidence="1">2.7.11.1</ecNumber>
    </recommendedName>
</protein>
<dbReference type="Proteomes" id="UP000054166">
    <property type="component" value="Unassembled WGS sequence"/>
</dbReference>
<dbReference type="InterPro" id="IPR000719">
    <property type="entry name" value="Prot_kinase_dom"/>
</dbReference>
<dbReference type="Gene3D" id="3.30.200.20">
    <property type="entry name" value="Phosphorylase Kinase, domain 1"/>
    <property type="match status" value="1"/>
</dbReference>
<dbReference type="SMART" id="SM00220">
    <property type="entry name" value="S_TKc"/>
    <property type="match status" value="1"/>
</dbReference>
<name>A0A0C3C3Z0_PILCF</name>
<dbReference type="HOGENOM" id="CLU_000288_109_1_1"/>
<dbReference type="InterPro" id="IPR017441">
    <property type="entry name" value="Protein_kinase_ATP_BS"/>
</dbReference>
<dbReference type="InParanoid" id="A0A0C3C3Z0"/>
<evidence type="ECO:0000256" key="4">
    <source>
        <dbReference type="ARBA" id="ARBA00022741"/>
    </source>
</evidence>
<gene>
    <name evidence="13" type="ORF">PILCRDRAFT_6588</name>
</gene>
<evidence type="ECO:0000256" key="9">
    <source>
        <dbReference type="PROSITE-ProRule" id="PRU10141"/>
    </source>
</evidence>
<dbReference type="GO" id="GO:0005524">
    <property type="term" value="F:ATP binding"/>
    <property type="evidence" value="ECO:0007669"/>
    <property type="project" value="UniProtKB-UniRule"/>
</dbReference>
<evidence type="ECO:0000256" key="3">
    <source>
        <dbReference type="ARBA" id="ARBA00022679"/>
    </source>
</evidence>
<dbReference type="GO" id="GO:0006624">
    <property type="term" value="P:vacuolar protein processing"/>
    <property type="evidence" value="ECO:0007669"/>
    <property type="project" value="TreeGrafter"/>
</dbReference>
<evidence type="ECO:0000256" key="8">
    <source>
        <dbReference type="ARBA" id="ARBA00048679"/>
    </source>
</evidence>
<feature type="binding site" evidence="9">
    <location>
        <position position="72"/>
    </location>
    <ligand>
        <name>ATP</name>
        <dbReference type="ChEBI" id="CHEBI:30616"/>
    </ligand>
</feature>
<evidence type="ECO:0000256" key="5">
    <source>
        <dbReference type="ARBA" id="ARBA00022777"/>
    </source>
</evidence>
<sequence>MSIPPQLLRALDSIKDQAKDALWALSSCICQQSAKVKINGRTFNIIKVLGEGGFSFVYLAQDEHSGRQFALKKIRCPTGSEGVKEAMREVEAYRRFKHPNIIRILDSAVVQDPDGEGKIVYLFLPLYQVWERVFTLHQCPYKKQIQAGNLQDAINANVVNGTHFPEQEMVRLFKGTCQAVRAMHDYHAPIDTSSSSHSASGSQSQAARKQQEENRRRQEDEDDEMFPQPEGDGEDGYSYGPAVNVPLMTKHRMEDEGDVVFDGDEELMSIQQNANGNAEPGQTELVPYAHRDLKPGNVMIADDGTPILMDFGSTVKARIPIETRAQALMQQDLAAEQSTMAYRAPELFDVKTGVALDEKVDIWSLGCTLFALAYSHSPFENTQTTEQGGSIAMAVLNAQYKQPSSAYSQGLKDLIDAMLQVNPKDRPDIHKVIDITDRVLRSLA</sequence>
<dbReference type="AlphaFoldDB" id="A0A0C3C3Z0"/>
<evidence type="ECO:0000256" key="10">
    <source>
        <dbReference type="RuleBase" id="RU000304"/>
    </source>
</evidence>
<accession>A0A0C3C3Z0</accession>
<reference evidence="14" key="2">
    <citation type="submission" date="2015-01" db="EMBL/GenBank/DDBJ databases">
        <title>Evolutionary Origins and Diversification of the Mycorrhizal Mutualists.</title>
        <authorList>
            <consortium name="DOE Joint Genome Institute"/>
            <consortium name="Mycorrhizal Genomics Consortium"/>
            <person name="Kohler A."/>
            <person name="Kuo A."/>
            <person name="Nagy L.G."/>
            <person name="Floudas D."/>
            <person name="Copeland A."/>
            <person name="Barry K.W."/>
            <person name="Cichocki N."/>
            <person name="Veneault-Fourrey C."/>
            <person name="LaButti K."/>
            <person name="Lindquist E.A."/>
            <person name="Lipzen A."/>
            <person name="Lundell T."/>
            <person name="Morin E."/>
            <person name="Murat C."/>
            <person name="Riley R."/>
            <person name="Ohm R."/>
            <person name="Sun H."/>
            <person name="Tunlid A."/>
            <person name="Henrissat B."/>
            <person name="Grigoriev I.V."/>
            <person name="Hibbett D.S."/>
            <person name="Martin F."/>
        </authorList>
    </citation>
    <scope>NUCLEOTIDE SEQUENCE [LARGE SCALE GENOMIC DNA]</scope>
    <source>
        <strain evidence="14">F 1598</strain>
    </source>
</reference>
<keyword evidence="5" id="KW-0418">Kinase</keyword>
<dbReference type="InterPro" id="IPR011009">
    <property type="entry name" value="Kinase-like_dom_sf"/>
</dbReference>
<dbReference type="GO" id="GO:0005794">
    <property type="term" value="C:Golgi apparatus"/>
    <property type="evidence" value="ECO:0007669"/>
    <property type="project" value="TreeGrafter"/>
</dbReference>
<proteinExistence type="inferred from homology"/>
<comment type="similarity">
    <text evidence="10">Belongs to the protein kinase superfamily.</text>
</comment>
<evidence type="ECO:0000256" key="6">
    <source>
        <dbReference type="ARBA" id="ARBA00022840"/>
    </source>
</evidence>
<evidence type="ECO:0000259" key="12">
    <source>
        <dbReference type="PROSITE" id="PS50011"/>
    </source>
</evidence>
<dbReference type="OrthoDB" id="248923at2759"/>
<keyword evidence="4 9" id="KW-0547">Nucleotide-binding</keyword>
<dbReference type="SUPFAM" id="SSF56112">
    <property type="entry name" value="Protein kinase-like (PK-like)"/>
    <property type="match status" value="2"/>
</dbReference>
<dbReference type="InterPro" id="IPR052239">
    <property type="entry name" value="Ser/Thr-specific_kinases"/>
</dbReference>
<keyword evidence="3" id="KW-0808">Transferase</keyword>
<dbReference type="STRING" id="765440.A0A0C3C3Z0"/>
<dbReference type="InterPro" id="IPR008271">
    <property type="entry name" value="Ser/Thr_kinase_AS"/>
</dbReference>
<reference evidence="13 14" key="1">
    <citation type="submission" date="2014-04" db="EMBL/GenBank/DDBJ databases">
        <authorList>
            <consortium name="DOE Joint Genome Institute"/>
            <person name="Kuo A."/>
            <person name="Tarkka M."/>
            <person name="Buscot F."/>
            <person name="Kohler A."/>
            <person name="Nagy L.G."/>
            <person name="Floudas D."/>
            <person name="Copeland A."/>
            <person name="Barry K.W."/>
            <person name="Cichocki N."/>
            <person name="Veneault-Fourrey C."/>
            <person name="LaButti K."/>
            <person name="Lindquist E.A."/>
            <person name="Lipzen A."/>
            <person name="Lundell T."/>
            <person name="Morin E."/>
            <person name="Murat C."/>
            <person name="Sun H."/>
            <person name="Tunlid A."/>
            <person name="Henrissat B."/>
            <person name="Grigoriev I.V."/>
            <person name="Hibbett D.S."/>
            <person name="Martin F."/>
            <person name="Nordberg H.P."/>
            <person name="Cantor M.N."/>
            <person name="Hua S.X."/>
        </authorList>
    </citation>
    <scope>NUCLEOTIDE SEQUENCE [LARGE SCALE GENOMIC DNA]</scope>
    <source>
        <strain evidence="13 14">F 1598</strain>
    </source>
</reference>
<feature type="compositionally biased region" description="Acidic residues" evidence="11">
    <location>
        <begin position="220"/>
        <end position="235"/>
    </location>
</feature>
<evidence type="ECO:0000313" key="14">
    <source>
        <dbReference type="Proteomes" id="UP000054166"/>
    </source>
</evidence>
<dbReference type="Pfam" id="PF00069">
    <property type="entry name" value="Pkinase"/>
    <property type="match status" value="2"/>
</dbReference>
<feature type="domain" description="Protein kinase" evidence="12">
    <location>
        <begin position="43"/>
        <end position="440"/>
    </location>
</feature>
<feature type="compositionally biased region" description="Basic and acidic residues" evidence="11">
    <location>
        <begin position="209"/>
        <end position="219"/>
    </location>
</feature>
<keyword evidence="2 10" id="KW-0723">Serine/threonine-protein kinase</keyword>
<dbReference type="Gene3D" id="1.10.510.10">
    <property type="entry name" value="Transferase(Phosphotransferase) domain 1"/>
    <property type="match status" value="1"/>
</dbReference>
<comment type="catalytic activity">
    <reaction evidence="8">
        <text>L-seryl-[protein] + ATP = O-phospho-L-seryl-[protein] + ADP + H(+)</text>
        <dbReference type="Rhea" id="RHEA:17989"/>
        <dbReference type="Rhea" id="RHEA-COMP:9863"/>
        <dbReference type="Rhea" id="RHEA-COMP:11604"/>
        <dbReference type="ChEBI" id="CHEBI:15378"/>
        <dbReference type="ChEBI" id="CHEBI:29999"/>
        <dbReference type="ChEBI" id="CHEBI:30616"/>
        <dbReference type="ChEBI" id="CHEBI:83421"/>
        <dbReference type="ChEBI" id="CHEBI:456216"/>
        <dbReference type="EC" id="2.7.11.1"/>
    </reaction>
</comment>
<dbReference type="EMBL" id="KN832988">
    <property type="protein sequence ID" value="KIM84342.1"/>
    <property type="molecule type" value="Genomic_DNA"/>
</dbReference>
<dbReference type="GO" id="GO:0032889">
    <property type="term" value="P:regulation of vacuole fusion, non-autophagic"/>
    <property type="evidence" value="ECO:0007669"/>
    <property type="project" value="TreeGrafter"/>
</dbReference>
<organism evidence="13 14">
    <name type="scientific">Piloderma croceum (strain F 1598)</name>
    <dbReference type="NCBI Taxonomy" id="765440"/>
    <lineage>
        <taxon>Eukaryota</taxon>
        <taxon>Fungi</taxon>
        <taxon>Dikarya</taxon>
        <taxon>Basidiomycota</taxon>
        <taxon>Agaricomycotina</taxon>
        <taxon>Agaricomycetes</taxon>
        <taxon>Agaricomycetidae</taxon>
        <taxon>Atheliales</taxon>
        <taxon>Atheliaceae</taxon>
        <taxon>Piloderma</taxon>
    </lineage>
</organism>
<evidence type="ECO:0000313" key="13">
    <source>
        <dbReference type="EMBL" id="KIM84342.1"/>
    </source>
</evidence>
<comment type="catalytic activity">
    <reaction evidence="7">
        <text>L-threonyl-[protein] + ATP = O-phospho-L-threonyl-[protein] + ADP + H(+)</text>
        <dbReference type="Rhea" id="RHEA:46608"/>
        <dbReference type="Rhea" id="RHEA-COMP:11060"/>
        <dbReference type="Rhea" id="RHEA-COMP:11605"/>
        <dbReference type="ChEBI" id="CHEBI:15378"/>
        <dbReference type="ChEBI" id="CHEBI:30013"/>
        <dbReference type="ChEBI" id="CHEBI:30616"/>
        <dbReference type="ChEBI" id="CHEBI:61977"/>
        <dbReference type="ChEBI" id="CHEBI:456216"/>
        <dbReference type="EC" id="2.7.11.1"/>
    </reaction>
</comment>
<dbReference type="GO" id="GO:0004674">
    <property type="term" value="F:protein serine/threonine kinase activity"/>
    <property type="evidence" value="ECO:0007669"/>
    <property type="project" value="UniProtKB-KW"/>
</dbReference>
<dbReference type="PANTHER" id="PTHR45998">
    <property type="entry name" value="SERINE/THREONINE-PROTEIN KINASE 16"/>
    <property type="match status" value="1"/>
</dbReference>
<feature type="compositionally biased region" description="Low complexity" evidence="11">
    <location>
        <begin position="193"/>
        <end position="208"/>
    </location>
</feature>
<dbReference type="PANTHER" id="PTHR45998:SF2">
    <property type="entry name" value="SERINE_THREONINE-PROTEIN KINASE 16"/>
    <property type="match status" value="1"/>
</dbReference>
<evidence type="ECO:0000256" key="11">
    <source>
        <dbReference type="SAM" id="MobiDB-lite"/>
    </source>
</evidence>
<evidence type="ECO:0000256" key="1">
    <source>
        <dbReference type="ARBA" id="ARBA00012513"/>
    </source>
</evidence>
<keyword evidence="14" id="KW-1185">Reference proteome</keyword>
<dbReference type="PROSITE" id="PS00108">
    <property type="entry name" value="PROTEIN_KINASE_ST"/>
    <property type="match status" value="1"/>
</dbReference>
<evidence type="ECO:0000256" key="7">
    <source>
        <dbReference type="ARBA" id="ARBA00047899"/>
    </source>
</evidence>
<dbReference type="GO" id="GO:0005773">
    <property type="term" value="C:vacuole"/>
    <property type="evidence" value="ECO:0007669"/>
    <property type="project" value="GOC"/>
</dbReference>
<dbReference type="FunCoup" id="A0A0C3C3Z0">
    <property type="interactions" value="407"/>
</dbReference>